<dbReference type="GO" id="GO:0008270">
    <property type="term" value="F:zinc ion binding"/>
    <property type="evidence" value="ECO:0007669"/>
    <property type="project" value="InterPro"/>
</dbReference>
<evidence type="ECO:0000256" key="5">
    <source>
        <dbReference type="ARBA" id="ARBA00035167"/>
    </source>
</evidence>
<comment type="caution">
    <text evidence="7">The sequence shown here is derived from an EMBL/GenBank/DDBJ whole genome shotgun (WGS) entry which is preliminary data.</text>
</comment>
<evidence type="ECO:0000256" key="6">
    <source>
        <dbReference type="ARBA" id="ARBA00035455"/>
    </source>
</evidence>
<keyword evidence="4" id="KW-0687">Ribonucleoprotein</keyword>
<dbReference type="Proteomes" id="UP000078046">
    <property type="component" value="Unassembled WGS sequence"/>
</dbReference>
<dbReference type="PANTHER" id="PTHR12010:SF2">
    <property type="entry name" value="40S RIBOSOMAL PROTEIN S29"/>
    <property type="match status" value="1"/>
</dbReference>
<reference evidence="7 8" key="1">
    <citation type="submission" date="2016-04" db="EMBL/GenBank/DDBJ databases">
        <title>The genome of Intoshia linei affirms orthonectids as highly simplified spiralians.</title>
        <authorList>
            <person name="Mikhailov K.V."/>
            <person name="Slusarev G.S."/>
            <person name="Nikitin M.A."/>
            <person name="Logacheva M.D."/>
            <person name="Penin A."/>
            <person name="Aleoshin V."/>
            <person name="Panchin Y.V."/>
        </authorList>
    </citation>
    <scope>NUCLEOTIDE SEQUENCE [LARGE SCALE GENOMIC DNA]</scope>
    <source>
        <strain evidence="7">Intl2013</strain>
        <tissue evidence="7">Whole animal</tissue>
    </source>
</reference>
<protein>
    <recommendedName>
        <fullName evidence="5">Small ribosomal subunit protein uS14</fullName>
    </recommendedName>
    <alternativeName>
        <fullName evidence="6">40S ribosomal protein S29</fullName>
    </alternativeName>
</protein>
<dbReference type="EMBL" id="LWCA01000210">
    <property type="protein sequence ID" value="OAF69923.1"/>
    <property type="molecule type" value="Genomic_DNA"/>
</dbReference>
<dbReference type="InterPro" id="IPR039744">
    <property type="entry name" value="RIbosomal_uS14_euk_arc"/>
</dbReference>
<evidence type="ECO:0000256" key="2">
    <source>
        <dbReference type="ARBA" id="ARBA00011542"/>
    </source>
</evidence>
<comment type="subunit">
    <text evidence="2">Component of the 40S small ribosomal subunit.</text>
</comment>
<evidence type="ECO:0000256" key="1">
    <source>
        <dbReference type="ARBA" id="ARBA00009083"/>
    </source>
</evidence>
<dbReference type="FunFam" id="4.10.830.10:FF:000002">
    <property type="entry name" value="40S ribosomal protein S29"/>
    <property type="match status" value="1"/>
</dbReference>
<proteinExistence type="inferred from homology"/>
<dbReference type="GO" id="GO:0002181">
    <property type="term" value="P:cytoplasmic translation"/>
    <property type="evidence" value="ECO:0007669"/>
    <property type="project" value="TreeGrafter"/>
</dbReference>
<evidence type="ECO:0000256" key="3">
    <source>
        <dbReference type="ARBA" id="ARBA00022980"/>
    </source>
</evidence>
<keyword evidence="8" id="KW-1185">Reference proteome</keyword>
<evidence type="ECO:0000313" key="7">
    <source>
        <dbReference type="EMBL" id="OAF69923.1"/>
    </source>
</evidence>
<dbReference type="GO" id="GO:0003735">
    <property type="term" value="F:structural constituent of ribosome"/>
    <property type="evidence" value="ECO:0007669"/>
    <property type="project" value="InterPro"/>
</dbReference>
<name>A0A177B8G5_9BILA</name>
<gene>
    <name evidence="7" type="ORF">A3Q56_02282</name>
</gene>
<dbReference type="OrthoDB" id="10252683at2759"/>
<keyword evidence="3 7" id="KW-0689">Ribosomal protein</keyword>
<dbReference type="InterPro" id="IPR043140">
    <property type="entry name" value="Ribosomal_uS14_sf"/>
</dbReference>
<organism evidence="7 8">
    <name type="scientific">Intoshia linei</name>
    <dbReference type="NCBI Taxonomy" id="1819745"/>
    <lineage>
        <taxon>Eukaryota</taxon>
        <taxon>Metazoa</taxon>
        <taxon>Spiralia</taxon>
        <taxon>Lophotrochozoa</taxon>
        <taxon>Mesozoa</taxon>
        <taxon>Orthonectida</taxon>
        <taxon>Rhopaluridae</taxon>
        <taxon>Intoshia</taxon>
    </lineage>
</organism>
<accession>A0A177B8G5</accession>
<sequence>MGYLNIWYSHTRTYGPGSRQCRVCRNTHAIIRKYHMHICRRCFKDNSKLMGWVKYD</sequence>
<dbReference type="Pfam" id="PF00253">
    <property type="entry name" value="Ribosomal_S14"/>
    <property type="match status" value="1"/>
</dbReference>
<dbReference type="AlphaFoldDB" id="A0A177B8G5"/>
<evidence type="ECO:0000256" key="4">
    <source>
        <dbReference type="ARBA" id="ARBA00023274"/>
    </source>
</evidence>
<dbReference type="Gene3D" id="4.10.830.10">
    <property type="entry name" value="30s Ribosomal Protein S14, Chain N"/>
    <property type="match status" value="1"/>
</dbReference>
<comment type="similarity">
    <text evidence="1">Belongs to the universal ribosomal protein uS14 family.</text>
</comment>
<dbReference type="PANTHER" id="PTHR12010">
    <property type="entry name" value="40S RIBOSOMAL PROTEIN S29"/>
    <property type="match status" value="1"/>
</dbReference>
<evidence type="ECO:0000313" key="8">
    <source>
        <dbReference type="Proteomes" id="UP000078046"/>
    </source>
</evidence>
<dbReference type="InterPro" id="IPR001209">
    <property type="entry name" value="Ribosomal_uS14"/>
</dbReference>
<dbReference type="GO" id="GO:0022627">
    <property type="term" value="C:cytosolic small ribosomal subunit"/>
    <property type="evidence" value="ECO:0007669"/>
    <property type="project" value="TreeGrafter"/>
</dbReference>